<reference evidence="2" key="1">
    <citation type="submission" date="2023-07" db="EMBL/GenBank/DDBJ databases">
        <title>Genome sequencing of Purple Non-Sulfur Bacteria from various extreme environments.</title>
        <authorList>
            <person name="Mayer M."/>
        </authorList>
    </citation>
    <scope>NUCLEOTIDE SEQUENCE [LARGE SCALE GENOMIC DNA]</scope>
    <source>
        <strain evidence="2">DSM 17935</strain>
    </source>
</reference>
<gene>
    <name evidence="1" type="ORF">M2319_003190</name>
</gene>
<protein>
    <submittedName>
        <fullName evidence="1">Uncharacterized protein</fullName>
    </submittedName>
</protein>
<dbReference type="Proteomes" id="UP001209755">
    <property type="component" value="Unassembled WGS sequence"/>
</dbReference>
<evidence type="ECO:0000313" key="1">
    <source>
        <dbReference type="EMBL" id="MCW2308841.1"/>
    </source>
</evidence>
<organism evidence="1 2">
    <name type="scientific">Rhodobium gokarnense</name>
    <dbReference type="NCBI Taxonomy" id="364296"/>
    <lineage>
        <taxon>Bacteria</taxon>
        <taxon>Pseudomonadati</taxon>
        <taxon>Pseudomonadota</taxon>
        <taxon>Alphaproteobacteria</taxon>
        <taxon>Hyphomicrobiales</taxon>
        <taxon>Rhodobiaceae</taxon>
        <taxon>Rhodobium</taxon>
    </lineage>
</organism>
<dbReference type="EMBL" id="JAOQNS010000009">
    <property type="protein sequence ID" value="MCW2308841.1"/>
    <property type="molecule type" value="Genomic_DNA"/>
</dbReference>
<comment type="caution">
    <text evidence="1">The sequence shown here is derived from an EMBL/GenBank/DDBJ whole genome shotgun (WGS) entry which is preliminary data.</text>
</comment>
<dbReference type="RefSeq" id="WP_264602440.1">
    <property type="nucleotide sequence ID" value="NZ_JAOQNS010000009.1"/>
</dbReference>
<sequence>MVEAILHARADRSETEPTGTWEALLKSNGVFDGVSIISLESQRRGLTRIADREPVADRPIKPGEHFCFRIDSPIAGTLIAFQQYLSLWYRLDLTESKTFLNVVAGMQHIPFDPTTSEIVALSEEEHFEKHKYVFVICDAQTVERIAAITVSNAAIPQAAMNEMAAALSVIDERARSILQINVLFAKPG</sequence>
<evidence type="ECO:0000313" key="2">
    <source>
        <dbReference type="Proteomes" id="UP001209755"/>
    </source>
</evidence>
<name>A0ABT3HEK9_9HYPH</name>
<proteinExistence type="predicted"/>
<keyword evidence="2" id="KW-1185">Reference proteome</keyword>
<accession>A0ABT3HEK9</accession>